<proteinExistence type="predicted"/>
<evidence type="ECO:0000313" key="1">
    <source>
        <dbReference type="EMBL" id="KIZ43352.1"/>
    </source>
</evidence>
<dbReference type="InterPro" id="IPR037219">
    <property type="entry name" value="Peptidase_M41-like"/>
</dbReference>
<organism evidence="1 2">
    <name type="scientific">Rhodopseudomonas palustris</name>
    <dbReference type="NCBI Taxonomy" id="1076"/>
    <lineage>
        <taxon>Bacteria</taxon>
        <taxon>Pseudomonadati</taxon>
        <taxon>Pseudomonadota</taxon>
        <taxon>Alphaproteobacteria</taxon>
        <taxon>Hyphomicrobiales</taxon>
        <taxon>Nitrobacteraceae</taxon>
        <taxon>Rhodopseudomonas</taxon>
    </lineage>
</organism>
<name>A0A0D7EV88_RHOPL</name>
<dbReference type="PATRIC" id="fig|1076.23.peg.2293"/>
<protein>
    <recommendedName>
        <fullName evidence="3">Peptidase M41 domain-containing protein</fullName>
    </recommendedName>
</protein>
<gene>
    <name evidence="1" type="ORF">OO17_11470</name>
</gene>
<dbReference type="GO" id="GO:0005524">
    <property type="term" value="F:ATP binding"/>
    <property type="evidence" value="ECO:0007669"/>
    <property type="project" value="InterPro"/>
</dbReference>
<dbReference type="RefSeq" id="WP_044410330.1">
    <property type="nucleotide sequence ID" value="NZ_JXXE01000224.1"/>
</dbReference>
<evidence type="ECO:0000313" key="2">
    <source>
        <dbReference type="Proteomes" id="UP000032515"/>
    </source>
</evidence>
<dbReference type="GO" id="GO:0004176">
    <property type="term" value="F:ATP-dependent peptidase activity"/>
    <property type="evidence" value="ECO:0007669"/>
    <property type="project" value="InterPro"/>
</dbReference>
<comment type="caution">
    <text evidence="1">The sequence shown here is derived from an EMBL/GenBank/DDBJ whole genome shotgun (WGS) entry which is preliminary data.</text>
</comment>
<accession>A0A0D7EV88</accession>
<dbReference type="Gene3D" id="1.20.58.760">
    <property type="entry name" value="Peptidase M41"/>
    <property type="match status" value="1"/>
</dbReference>
<dbReference type="SUPFAM" id="SSF140990">
    <property type="entry name" value="FtsH protease domain-like"/>
    <property type="match status" value="1"/>
</dbReference>
<dbReference type="GO" id="GO:0004222">
    <property type="term" value="F:metalloendopeptidase activity"/>
    <property type="evidence" value="ECO:0007669"/>
    <property type="project" value="InterPro"/>
</dbReference>
<dbReference type="GO" id="GO:0006508">
    <property type="term" value="P:proteolysis"/>
    <property type="evidence" value="ECO:0007669"/>
    <property type="project" value="InterPro"/>
</dbReference>
<reference evidence="1 2" key="1">
    <citation type="submission" date="2014-11" db="EMBL/GenBank/DDBJ databases">
        <title>Genomics and ecophysiology of heterotrophic nitrogen fixing bacteria isolated from estuarine surface water.</title>
        <authorList>
            <person name="Bentzon-Tilia M."/>
            <person name="Severin I."/>
            <person name="Hansen L.H."/>
            <person name="Riemann L."/>
        </authorList>
    </citation>
    <scope>NUCLEOTIDE SEQUENCE [LARGE SCALE GENOMIC DNA]</scope>
    <source>
        <strain evidence="1 2">BAL398</strain>
    </source>
</reference>
<evidence type="ECO:0008006" key="3">
    <source>
        <dbReference type="Google" id="ProtNLM"/>
    </source>
</evidence>
<dbReference type="EMBL" id="JXXE01000224">
    <property type="protein sequence ID" value="KIZ43352.1"/>
    <property type="molecule type" value="Genomic_DNA"/>
</dbReference>
<dbReference type="Proteomes" id="UP000032515">
    <property type="component" value="Unassembled WGS sequence"/>
</dbReference>
<dbReference type="AlphaFoldDB" id="A0A0D7EV88"/>
<sequence length="161" mass="17989">MTEDQRWAAAVHEAGHAVVAHALGRVTTSVQIDDSGGGFTIRDAEHSLPLVAEKILPIVPDNVTILFGGQIAEMQVFGRVISRNIKTDNFQIEELLAFILDDRDRLHVRENCREWAAHILRHQQDGLDRLARLLCKRGSMAQDEILEILRTSWSGVGYLVG</sequence>